<dbReference type="SUPFAM" id="SSF51366">
    <property type="entry name" value="Ribulose-phoshate binding barrel"/>
    <property type="match status" value="1"/>
</dbReference>
<accession>A0ABC9TY73</accession>
<name>A0ABC9TY73_CLOSY</name>
<evidence type="ECO:0000313" key="3">
    <source>
        <dbReference type="Proteomes" id="UP000016491"/>
    </source>
</evidence>
<dbReference type="AlphaFoldDB" id="A0ABC9TY73"/>
<sequence>MKPYTYILGEGKKMWTKDLFKVEKPVIALLHLRAMPGDPLFGGEDTMESVIQKAREELTALQDGGVDGILIANEFSLPYEKQVSYVTVAAMGCIVGELKKEIRVPFGVNIVSNPIATIDLAAATGADFVRSTFTGAYIGENGITDTNIPATLRRKKELGLKNLKLLFKVNPESDTYLAERSLEKITKSIIFHCFPDALCVSGSSAGSETDSGLMERVKKVSGGTPVFCNTGCTKENIVEKLEQCDGACIGTAFKKDGKFSNYVEKERVKEIMDIVKEYRKNIGAAAPSSRS</sequence>
<evidence type="ECO:0000313" key="2">
    <source>
        <dbReference type="EMBL" id="ERI77053.1"/>
    </source>
</evidence>
<gene>
    <name evidence="2" type="ORF">CLOSYM_02252</name>
</gene>
<dbReference type="PIRSF" id="PIRSF005956">
    <property type="entry name" value="BtpA"/>
    <property type="match status" value="1"/>
</dbReference>
<protein>
    <submittedName>
        <fullName evidence="2">Sgc region protein SgcQ</fullName>
    </submittedName>
</protein>
<dbReference type="Proteomes" id="UP000016491">
    <property type="component" value="Unassembled WGS sequence"/>
</dbReference>
<proteinExistence type="inferred from homology"/>
<comment type="caution">
    <text evidence="2">The sequence shown here is derived from an EMBL/GenBank/DDBJ whole genome shotgun (WGS) entry which is preliminary data.</text>
</comment>
<dbReference type="PANTHER" id="PTHR21381">
    <property type="entry name" value="ZGC:162297"/>
    <property type="match status" value="1"/>
</dbReference>
<dbReference type="InterPro" id="IPR011060">
    <property type="entry name" value="RibuloseP-bd_barrel"/>
</dbReference>
<comment type="similarity">
    <text evidence="1">Belongs to the BtpA family.</text>
</comment>
<organism evidence="2 3">
    <name type="scientific">[Clostridium] symbiosum ATCC 14940</name>
    <dbReference type="NCBI Taxonomy" id="411472"/>
    <lineage>
        <taxon>Bacteria</taxon>
        <taxon>Bacillati</taxon>
        <taxon>Bacillota</taxon>
        <taxon>Clostridia</taxon>
        <taxon>Lachnospirales</taxon>
        <taxon>Lachnospiraceae</taxon>
        <taxon>Otoolea</taxon>
    </lineage>
</organism>
<dbReference type="EMBL" id="AWSU01000168">
    <property type="protein sequence ID" value="ERI77053.1"/>
    <property type="molecule type" value="Genomic_DNA"/>
</dbReference>
<dbReference type="PANTHER" id="PTHR21381:SF3">
    <property type="entry name" value="SGC REGION PROTEIN SGCQ-RELATED"/>
    <property type="match status" value="1"/>
</dbReference>
<reference evidence="2 3" key="1">
    <citation type="submission" date="2013-07" db="EMBL/GenBank/DDBJ databases">
        <authorList>
            <person name="Weinstock G."/>
            <person name="Sodergren E."/>
            <person name="Wylie T."/>
            <person name="Fulton L."/>
            <person name="Fulton R."/>
            <person name="Fronick C."/>
            <person name="O'Laughlin M."/>
            <person name="Godfrey J."/>
            <person name="Miner T."/>
            <person name="Herter B."/>
            <person name="Appelbaum E."/>
            <person name="Cordes M."/>
            <person name="Lek S."/>
            <person name="Wollam A."/>
            <person name="Pepin K.H."/>
            <person name="Palsikar V.B."/>
            <person name="Mitreva M."/>
            <person name="Wilson R.K."/>
        </authorList>
    </citation>
    <scope>NUCLEOTIDE SEQUENCE [LARGE SCALE GENOMIC DNA]</scope>
    <source>
        <strain evidence="2 3">ATCC 14940</strain>
    </source>
</reference>
<dbReference type="Pfam" id="PF03437">
    <property type="entry name" value="BtpA"/>
    <property type="match status" value="1"/>
</dbReference>
<dbReference type="NCBIfam" id="TIGR00259">
    <property type="entry name" value="thylakoid_BtpA"/>
    <property type="match status" value="1"/>
</dbReference>
<dbReference type="InterPro" id="IPR005137">
    <property type="entry name" value="BtpA"/>
</dbReference>
<evidence type="ECO:0000256" key="1">
    <source>
        <dbReference type="ARBA" id="ARBA00006007"/>
    </source>
</evidence>